<evidence type="ECO:0000256" key="2">
    <source>
        <dbReference type="SAM" id="SignalP"/>
    </source>
</evidence>
<evidence type="ECO:0000256" key="1">
    <source>
        <dbReference type="ARBA" id="ARBA00022729"/>
    </source>
</evidence>
<reference evidence="3" key="1">
    <citation type="submission" date="2020-12" db="EMBL/GenBank/DDBJ databases">
        <title>Prauserella sp. ASG 168, a novel actinomycete isolated from cave rock.</title>
        <authorList>
            <person name="Suriyachadkun C."/>
        </authorList>
    </citation>
    <scope>NUCLEOTIDE SEQUENCE</scope>
    <source>
        <strain evidence="3">ASG 168</strain>
    </source>
</reference>
<dbReference type="PROSITE" id="PS51257">
    <property type="entry name" value="PROKAR_LIPOPROTEIN"/>
    <property type="match status" value="1"/>
</dbReference>
<dbReference type="RefSeq" id="WP_200315492.1">
    <property type="nucleotide sequence ID" value="NZ_JAENJH010000001.1"/>
</dbReference>
<feature type="signal peptide" evidence="2">
    <location>
        <begin position="1"/>
        <end position="23"/>
    </location>
</feature>
<dbReference type="SUPFAM" id="SSF53850">
    <property type="entry name" value="Periplasmic binding protein-like II"/>
    <property type="match status" value="1"/>
</dbReference>
<evidence type="ECO:0000313" key="3">
    <source>
        <dbReference type="EMBL" id="MBK1783875.1"/>
    </source>
</evidence>
<keyword evidence="4" id="KW-1185">Reference proteome</keyword>
<feature type="chain" id="PRO_5039182861" evidence="2">
    <location>
        <begin position="24"/>
        <end position="348"/>
    </location>
</feature>
<dbReference type="EMBL" id="JAENJH010000001">
    <property type="protein sequence ID" value="MBK1783875.1"/>
    <property type="molecule type" value="Genomic_DNA"/>
</dbReference>
<sequence length="348" mass="37746">MRRRWLAVLATVLTLATTTSCSSSDREVVLYQSLSPTEIVPIVEGFEKYYARTTGESLNVRSFHQSGGDLRATVGLEARAESVQADLVVTDISDLTALEQNNPGLFSPVDAAALRDDAINDTVREQAAGSVGVISGLQPYVISYNTRRVPADDVPTSWADLLGDRWKFRIGMGDPETTNGAHVPLWYLTHYLNERIGSPFGWEFYDRLGELSPRTAGSHDAVQAYVNQGELDAGIVGYGTVVTAAEDGNPVAAVLPEEGVGALAIATAVPSASENGEIGAMFTEWLMSPEGQAAMYEGTNYIPVRDDVETSPPPFPIELDLNRIRPIDAAWVAEQRVANIDRFRQELG</sequence>
<dbReference type="AlphaFoldDB" id="A0A934QNQ8"/>
<evidence type="ECO:0000313" key="4">
    <source>
        <dbReference type="Proteomes" id="UP000635245"/>
    </source>
</evidence>
<comment type="caution">
    <text evidence="3">The sequence shown here is derived from an EMBL/GenBank/DDBJ whole genome shotgun (WGS) entry which is preliminary data.</text>
</comment>
<gene>
    <name evidence="3" type="ORF">JHE00_05990</name>
</gene>
<name>A0A934QNQ8_9PSEU</name>
<accession>A0A934QNQ8</accession>
<dbReference type="Proteomes" id="UP000635245">
    <property type="component" value="Unassembled WGS sequence"/>
</dbReference>
<proteinExistence type="predicted"/>
<dbReference type="PANTHER" id="PTHR30006">
    <property type="entry name" value="THIAMINE-BINDING PERIPLASMIC PROTEIN-RELATED"/>
    <property type="match status" value="1"/>
</dbReference>
<dbReference type="Gene3D" id="3.40.190.10">
    <property type="entry name" value="Periplasmic binding protein-like II"/>
    <property type="match status" value="2"/>
</dbReference>
<dbReference type="InterPro" id="IPR006059">
    <property type="entry name" value="SBP"/>
</dbReference>
<dbReference type="Pfam" id="PF13416">
    <property type="entry name" value="SBP_bac_8"/>
    <property type="match status" value="1"/>
</dbReference>
<protein>
    <submittedName>
        <fullName evidence="3">Extracellular solute-binding protein</fullName>
    </submittedName>
</protein>
<keyword evidence="1 2" id="KW-0732">Signal</keyword>
<organism evidence="3 4">
    <name type="scientific">Prauserella cavernicola</name>
    <dbReference type="NCBI Taxonomy" id="2800127"/>
    <lineage>
        <taxon>Bacteria</taxon>
        <taxon>Bacillati</taxon>
        <taxon>Actinomycetota</taxon>
        <taxon>Actinomycetes</taxon>
        <taxon>Pseudonocardiales</taxon>
        <taxon>Pseudonocardiaceae</taxon>
        <taxon>Prauserella</taxon>
    </lineage>
</organism>